<dbReference type="Gene3D" id="3.40.50.1390">
    <property type="entry name" value="Resolvase, N-terminal catalytic domain"/>
    <property type="match status" value="1"/>
</dbReference>
<dbReference type="Proteomes" id="UP000295714">
    <property type="component" value="Unassembled WGS sequence"/>
</dbReference>
<dbReference type="GO" id="GO:0000150">
    <property type="term" value="F:DNA strand exchange activity"/>
    <property type="evidence" value="ECO:0007669"/>
    <property type="project" value="InterPro"/>
</dbReference>
<dbReference type="CDD" id="cd00338">
    <property type="entry name" value="Ser_Recombinase"/>
    <property type="match status" value="1"/>
</dbReference>
<evidence type="ECO:0000313" key="9">
    <source>
        <dbReference type="Proteomes" id="UP000295714"/>
    </source>
</evidence>
<keyword evidence="3" id="KW-0233">DNA recombination</keyword>
<dbReference type="InterPro" id="IPR006119">
    <property type="entry name" value="Resolv_N"/>
</dbReference>
<dbReference type="PROSITE" id="PS00397">
    <property type="entry name" value="RECOMBINASES_1"/>
    <property type="match status" value="1"/>
</dbReference>
<dbReference type="InterPro" id="IPR036162">
    <property type="entry name" value="Resolvase-like_N_sf"/>
</dbReference>
<dbReference type="EMBL" id="SMGI01000002">
    <property type="protein sequence ID" value="TCK68065.1"/>
    <property type="molecule type" value="Genomic_DNA"/>
</dbReference>
<accession>A0A4R1KSM9</accession>
<feature type="domain" description="Resolvase/invertase-type recombinase catalytic" evidence="6">
    <location>
        <begin position="3"/>
        <end position="151"/>
    </location>
</feature>
<reference evidence="8 9" key="1">
    <citation type="journal article" date="2015" name="Stand. Genomic Sci.">
        <title>Genomic Encyclopedia of Bacterial and Archaeal Type Strains, Phase III: the genomes of soil and plant-associated and newly described type strains.</title>
        <authorList>
            <person name="Whitman W.B."/>
            <person name="Woyke T."/>
            <person name="Klenk H.P."/>
            <person name="Zhou Y."/>
            <person name="Lilburn T.G."/>
            <person name="Beck B.J."/>
            <person name="De Vos P."/>
            <person name="Vandamme P."/>
            <person name="Eisen J.A."/>
            <person name="Garrity G."/>
            <person name="Hugenholtz P."/>
            <person name="Kyrpides N.C."/>
        </authorList>
    </citation>
    <scope>NUCLEOTIDE SEQUENCE [LARGE SCALE GENOMIC DNA]</scope>
    <source>
        <strain evidence="8 9">CECT 8445</strain>
    </source>
</reference>
<dbReference type="InterPro" id="IPR011109">
    <property type="entry name" value="DNA_bind_recombinase_dom"/>
</dbReference>
<sequence length="528" mass="60732">MNNVVLYVRVSTDEQADKGFSLRDQEQKLLSYCDSKNLNVLKLFREDHSAKSFNRPEFKKLMSFCSTKSNKVDGLLFIKWDRFSRNTTESYNKISQFNALGITVNAIEQPLDLTIPEQGLMLAVYLSMPEVENHRRSLNIKSGMRRAFKEGRYVASPPRGYDMGRDSAKKPILVPNEDSPFIKLAFELLATGNYTQKDVIDELKRRGYSISKSALGRVIRNPLYHGEIHLEAYGEEKAIVIKAIHEPLVDSYLFHKVQQVLFGNKKQLGVSHKKLNVNFPLKGFVTCPKCNTALLASSSKGRSKYYSYYHCKSPCNTRYKTEDVHAWFDMFLASISLKPQMQEIVHRLIESKLKSIEKSKSLSPKHYEKREALKAKIIKLQDLYIDGNLDKSDYLQAKSRYESQLFELKLVEEQNKKNSELSKLYKNGLKKLESFDNQFKNSPIELKRQLLGSMFPKKFQFEENRVRTADINPLLNTIINVNKVSKGYKKRDKSKKQDLSQLVLKVGIEPTLPKKLDFESSASTNSAT</sequence>
<evidence type="ECO:0000259" key="6">
    <source>
        <dbReference type="PROSITE" id="PS51736"/>
    </source>
</evidence>
<keyword evidence="9" id="KW-1185">Reference proteome</keyword>
<dbReference type="PANTHER" id="PTHR30461:SF2">
    <property type="entry name" value="SERINE RECOMBINASE PINE-RELATED"/>
    <property type="match status" value="1"/>
</dbReference>
<evidence type="ECO:0000259" key="7">
    <source>
        <dbReference type="PROSITE" id="PS51737"/>
    </source>
</evidence>
<dbReference type="InterPro" id="IPR006118">
    <property type="entry name" value="Recombinase_CS"/>
</dbReference>
<dbReference type="Pfam" id="PF00239">
    <property type="entry name" value="Resolvase"/>
    <property type="match status" value="1"/>
</dbReference>
<dbReference type="InterPro" id="IPR038109">
    <property type="entry name" value="DNA_bind_recomb_sf"/>
</dbReference>
<dbReference type="PANTHER" id="PTHR30461">
    <property type="entry name" value="DNA-INVERTASE FROM LAMBDOID PROPHAGE"/>
    <property type="match status" value="1"/>
</dbReference>
<dbReference type="Pfam" id="PF07508">
    <property type="entry name" value="Recombinase"/>
    <property type="match status" value="1"/>
</dbReference>
<evidence type="ECO:0000256" key="3">
    <source>
        <dbReference type="ARBA" id="ARBA00023172"/>
    </source>
</evidence>
<comment type="caution">
    <text evidence="8">The sequence shown here is derived from an EMBL/GenBank/DDBJ whole genome shotgun (WGS) entry which is preliminary data.</text>
</comment>
<dbReference type="SMART" id="SM00857">
    <property type="entry name" value="Resolvase"/>
    <property type="match status" value="1"/>
</dbReference>
<keyword evidence="2" id="KW-0238">DNA-binding</keyword>
<feature type="domain" description="Recombinase" evidence="7">
    <location>
        <begin position="158"/>
        <end position="267"/>
    </location>
</feature>
<evidence type="ECO:0000256" key="1">
    <source>
        <dbReference type="ARBA" id="ARBA00022908"/>
    </source>
</evidence>
<dbReference type="GO" id="GO:0015074">
    <property type="term" value="P:DNA integration"/>
    <property type="evidence" value="ECO:0007669"/>
    <property type="project" value="UniProtKB-KW"/>
</dbReference>
<dbReference type="GO" id="GO:0003677">
    <property type="term" value="F:DNA binding"/>
    <property type="evidence" value="ECO:0007669"/>
    <property type="project" value="UniProtKB-KW"/>
</dbReference>
<dbReference type="SUPFAM" id="SSF53041">
    <property type="entry name" value="Resolvase-like"/>
    <property type="match status" value="1"/>
</dbReference>
<evidence type="ECO:0000256" key="5">
    <source>
        <dbReference type="PROSITE-ProRule" id="PRU10137"/>
    </source>
</evidence>
<dbReference type="PROSITE" id="PS51737">
    <property type="entry name" value="RECOMBINASE_DNA_BIND"/>
    <property type="match status" value="1"/>
</dbReference>
<evidence type="ECO:0000256" key="4">
    <source>
        <dbReference type="PIRSR" id="PIRSR606118-50"/>
    </source>
</evidence>
<dbReference type="PROSITE" id="PS51736">
    <property type="entry name" value="RECOMBINASES_3"/>
    <property type="match status" value="1"/>
</dbReference>
<organism evidence="8 9">
    <name type="scientific">Winogradskyella wandonensis</name>
    <dbReference type="NCBI Taxonomy" id="1442586"/>
    <lineage>
        <taxon>Bacteria</taxon>
        <taxon>Pseudomonadati</taxon>
        <taxon>Bacteroidota</taxon>
        <taxon>Flavobacteriia</taxon>
        <taxon>Flavobacteriales</taxon>
        <taxon>Flavobacteriaceae</taxon>
        <taxon>Winogradskyella</taxon>
    </lineage>
</organism>
<gene>
    <name evidence="8" type="ORF">DFQ05_1850</name>
</gene>
<dbReference type="InterPro" id="IPR050639">
    <property type="entry name" value="SSR_resolvase"/>
</dbReference>
<name>A0A4R1KSM9_9FLAO</name>
<feature type="active site" description="O-(5'-phospho-DNA)-serine intermediate" evidence="4 5">
    <location>
        <position position="11"/>
    </location>
</feature>
<keyword evidence="1" id="KW-0229">DNA integration</keyword>
<dbReference type="AlphaFoldDB" id="A0A4R1KSM9"/>
<protein>
    <submittedName>
        <fullName evidence="8">DNA invertase Pin-like site-specific DNA recombinase</fullName>
    </submittedName>
</protein>
<evidence type="ECO:0000313" key="8">
    <source>
        <dbReference type="EMBL" id="TCK68065.1"/>
    </source>
</evidence>
<evidence type="ECO:0000256" key="2">
    <source>
        <dbReference type="ARBA" id="ARBA00023125"/>
    </source>
</evidence>
<dbReference type="Gene3D" id="3.90.1750.20">
    <property type="entry name" value="Putative Large Serine Recombinase, Chain B, Domain 2"/>
    <property type="match status" value="1"/>
</dbReference>
<proteinExistence type="predicted"/>